<evidence type="ECO:0000256" key="3">
    <source>
        <dbReference type="ARBA" id="ARBA00022475"/>
    </source>
</evidence>
<feature type="transmembrane region" description="Helical" evidence="9">
    <location>
        <begin position="212"/>
        <end position="230"/>
    </location>
</feature>
<dbReference type="CDD" id="cd17321">
    <property type="entry name" value="MFS_MMR_MDR_like"/>
    <property type="match status" value="1"/>
</dbReference>
<evidence type="ECO:0000256" key="1">
    <source>
        <dbReference type="ARBA" id="ARBA00004651"/>
    </source>
</evidence>
<organism evidence="11 12">
    <name type="scientific">Streptomyces ochraceiscleroticus</name>
    <dbReference type="NCBI Taxonomy" id="47761"/>
    <lineage>
        <taxon>Bacteria</taxon>
        <taxon>Bacillati</taxon>
        <taxon>Actinomycetota</taxon>
        <taxon>Actinomycetes</taxon>
        <taxon>Kitasatosporales</taxon>
        <taxon>Streptomycetaceae</taxon>
        <taxon>Streptomyces</taxon>
    </lineage>
</organism>
<dbReference type="Proteomes" id="UP001596139">
    <property type="component" value="Unassembled WGS sequence"/>
</dbReference>
<dbReference type="PROSITE" id="PS50850">
    <property type="entry name" value="MFS"/>
    <property type="match status" value="1"/>
</dbReference>
<dbReference type="PANTHER" id="PTHR42718:SF46">
    <property type="entry name" value="BLR6921 PROTEIN"/>
    <property type="match status" value="1"/>
</dbReference>
<feature type="transmembrane region" description="Helical" evidence="9">
    <location>
        <begin position="20"/>
        <end position="41"/>
    </location>
</feature>
<feature type="transmembrane region" description="Helical" evidence="9">
    <location>
        <begin position="112"/>
        <end position="132"/>
    </location>
</feature>
<dbReference type="Gene3D" id="1.20.1720.10">
    <property type="entry name" value="Multidrug resistance protein D"/>
    <property type="match status" value="1"/>
</dbReference>
<evidence type="ECO:0000256" key="4">
    <source>
        <dbReference type="ARBA" id="ARBA00022692"/>
    </source>
</evidence>
<reference evidence="12" key="1">
    <citation type="journal article" date="2019" name="Int. J. Syst. Evol. Microbiol.">
        <title>The Global Catalogue of Microorganisms (GCM) 10K type strain sequencing project: providing services to taxonomists for standard genome sequencing and annotation.</title>
        <authorList>
            <consortium name="The Broad Institute Genomics Platform"/>
            <consortium name="The Broad Institute Genome Sequencing Center for Infectious Disease"/>
            <person name="Wu L."/>
            <person name="Ma J."/>
        </authorList>
    </citation>
    <scope>NUCLEOTIDE SEQUENCE [LARGE SCALE GENOMIC DNA]</scope>
    <source>
        <strain evidence="12">CGMCC 1.15180</strain>
    </source>
</reference>
<feature type="transmembrane region" description="Helical" evidence="9">
    <location>
        <begin position="312"/>
        <end position="333"/>
    </location>
</feature>
<dbReference type="RefSeq" id="WP_063761928.1">
    <property type="nucleotide sequence ID" value="NZ_JBHSPX010000015.1"/>
</dbReference>
<dbReference type="SUPFAM" id="SSF103473">
    <property type="entry name" value="MFS general substrate transporter"/>
    <property type="match status" value="1"/>
</dbReference>
<keyword evidence="12" id="KW-1185">Reference proteome</keyword>
<evidence type="ECO:0000313" key="12">
    <source>
        <dbReference type="Proteomes" id="UP001596139"/>
    </source>
</evidence>
<proteinExistence type="predicted"/>
<gene>
    <name evidence="11" type="ORF">ACFP4F_35940</name>
</gene>
<keyword evidence="4 9" id="KW-0812">Transmembrane</keyword>
<protein>
    <submittedName>
        <fullName evidence="11">MFS transporter</fullName>
    </submittedName>
</protein>
<feature type="transmembrane region" description="Helical" evidence="9">
    <location>
        <begin position="279"/>
        <end position="300"/>
    </location>
</feature>
<accession>A0ABW1MXP7</accession>
<keyword evidence="7" id="KW-0046">Antibiotic resistance</keyword>
<feature type="transmembrane region" description="Helical" evidence="9">
    <location>
        <begin position="340"/>
        <end position="357"/>
    </location>
</feature>
<feature type="transmembrane region" description="Helical" evidence="9">
    <location>
        <begin position="363"/>
        <end position="387"/>
    </location>
</feature>
<evidence type="ECO:0000259" key="10">
    <source>
        <dbReference type="PROSITE" id="PS50850"/>
    </source>
</evidence>
<feature type="region of interest" description="Disordered" evidence="8">
    <location>
        <begin position="481"/>
        <end position="503"/>
    </location>
</feature>
<evidence type="ECO:0000256" key="2">
    <source>
        <dbReference type="ARBA" id="ARBA00022448"/>
    </source>
</evidence>
<dbReference type="InterPro" id="IPR020846">
    <property type="entry name" value="MFS_dom"/>
</dbReference>
<evidence type="ECO:0000256" key="9">
    <source>
        <dbReference type="SAM" id="Phobius"/>
    </source>
</evidence>
<dbReference type="PANTHER" id="PTHR42718">
    <property type="entry name" value="MAJOR FACILITATOR SUPERFAMILY MULTIDRUG TRANSPORTER MFSC"/>
    <property type="match status" value="1"/>
</dbReference>
<keyword evidence="6 9" id="KW-0472">Membrane</keyword>
<name>A0ABW1MXP7_9ACTN</name>
<evidence type="ECO:0000313" key="11">
    <source>
        <dbReference type="EMBL" id="MFC6067913.1"/>
    </source>
</evidence>
<feature type="transmembrane region" description="Helical" evidence="9">
    <location>
        <begin position="144"/>
        <end position="166"/>
    </location>
</feature>
<evidence type="ECO:0000256" key="6">
    <source>
        <dbReference type="ARBA" id="ARBA00023136"/>
    </source>
</evidence>
<feature type="transmembrane region" description="Helical" evidence="9">
    <location>
        <begin position="172"/>
        <end position="191"/>
    </location>
</feature>
<evidence type="ECO:0000256" key="7">
    <source>
        <dbReference type="ARBA" id="ARBA00023251"/>
    </source>
</evidence>
<keyword evidence="3" id="KW-1003">Cell membrane</keyword>
<feature type="transmembrane region" description="Helical" evidence="9">
    <location>
        <begin position="436"/>
        <end position="459"/>
    </location>
</feature>
<dbReference type="Gene3D" id="1.20.1250.20">
    <property type="entry name" value="MFS general substrate transporter like domains"/>
    <property type="match status" value="1"/>
</dbReference>
<dbReference type="Pfam" id="PF07690">
    <property type="entry name" value="MFS_1"/>
    <property type="match status" value="1"/>
</dbReference>
<comment type="caution">
    <text evidence="11">The sequence shown here is derived from an EMBL/GenBank/DDBJ whole genome shotgun (WGS) entry which is preliminary data.</text>
</comment>
<keyword evidence="2" id="KW-0813">Transport</keyword>
<feature type="transmembrane region" description="Helical" evidence="9">
    <location>
        <begin position="82"/>
        <end position="100"/>
    </location>
</feature>
<dbReference type="InterPro" id="IPR011701">
    <property type="entry name" value="MFS"/>
</dbReference>
<evidence type="ECO:0000256" key="8">
    <source>
        <dbReference type="SAM" id="MobiDB-lite"/>
    </source>
</evidence>
<evidence type="ECO:0000256" key="5">
    <source>
        <dbReference type="ARBA" id="ARBA00022989"/>
    </source>
</evidence>
<dbReference type="EMBL" id="JBHSPX010000015">
    <property type="protein sequence ID" value="MFC6067913.1"/>
    <property type="molecule type" value="Genomic_DNA"/>
</dbReference>
<feature type="transmembrane region" description="Helical" evidence="9">
    <location>
        <begin position="399"/>
        <end position="424"/>
    </location>
</feature>
<feature type="transmembrane region" description="Helical" evidence="9">
    <location>
        <begin position="236"/>
        <end position="255"/>
    </location>
</feature>
<dbReference type="InterPro" id="IPR036259">
    <property type="entry name" value="MFS_trans_sf"/>
</dbReference>
<feature type="domain" description="Major facilitator superfamily (MFS) profile" evidence="10">
    <location>
        <begin position="16"/>
        <end position="459"/>
    </location>
</feature>
<sequence length="503" mass="51368">MPRPAAAAAGTRPWGLLTVLAGNMLIDALEVSVLVVAAPAIGADLHLAPAGTQWTMSGFALGFAGLLLLGPRLAARWGRRRLYLTALAVFAVASLVAGIATDPVLLVATRFVKGGCAALTAPMGLAIIMSVFPEGPVRRRAISVYTLFGASGFATGLLLSGLLTGWDWRYTLAFPAPVVAVLFVAGLRLIPAQEPGEGAAGAARQPLPLARVLLLTAGTAALVGGIAHVPTDGWTGPRTAGLLLTAVVLFALLVVRERRSAAPILPASVRASAALRRSALGAACLNGSYLGMLFIATLQLQDELGRSPLQTALAFLPASLPLALTALHSGAMVERFGARPLIALGSLAAFAGYLLLLRENTSYVTGLLPSLLLVGAGFVLAFTALNTQAVSEAAGSEKAVAGAAYQTAVQAGAALMPALAAALLTTGTGTPDHRSAHLLVAAVGLLGVVTALAGPGRVFRIIPGPRRLARHLAALSHCPRTTRYEGNAPPCDAPHQTPRPDPG</sequence>
<keyword evidence="5 9" id="KW-1133">Transmembrane helix</keyword>
<comment type="subcellular location">
    <subcellularLocation>
        <location evidence="1">Cell membrane</location>
        <topology evidence="1">Multi-pass membrane protein</topology>
    </subcellularLocation>
</comment>
<feature type="transmembrane region" description="Helical" evidence="9">
    <location>
        <begin position="53"/>
        <end position="70"/>
    </location>
</feature>